<accession>A0A238BV14</accession>
<sequence>MGIAFNGYVLIWGQMSYWAAFFLFYSFYFSLIIDGFSYCSFVFFFLHFTGSSSSLYCHGDYDKIHFFPSFWS</sequence>
<dbReference type="InterPro" id="IPR016174">
    <property type="entry name" value="Di-haem_cyt_TM"/>
</dbReference>
<organism evidence="2 3">
    <name type="scientific">Onchocerca flexuosa</name>
    <dbReference type="NCBI Taxonomy" id="387005"/>
    <lineage>
        <taxon>Eukaryota</taxon>
        <taxon>Metazoa</taxon>
        <taxon>Ecdysozoa</taxon>
        <taxon>Nematoda</taxon>
        <taxon>Chromadorea</taxon>
        <taxon>Rhabditida</taxon>
        <taxon>Spirurina</taxon>
        <taxon>Spiruromorpha</taxon>
        <taxon>Filarioidea</taxon>
        <taxon>Onchocercidae</taxon>
        <taxon>Onchocerca</taxon>
    </lineage>
</organism>
<dbReference type="OrthoDB" id="5874235at2759"/>
<keyword evidence="1" id="KW-0472">Membrane</keyword>
<keyword evidence="3" id="KW-1185">Reference proteome</keyword>
<name>A0A238BV14_9BILA</name>
<evidence type="ECO:0000313" key="2">
    <source>
        <dbReference type="EMBL" id="OZC09177.1"/>
    </source>
</evidence>
<dbReference type="Proteomes" id="UP000242913">
    <property type="component" value="Unassembled WGS sequence"/>
</dbReference>
<keyword evidence="1" id="KW-0812">Transmembrane</keyword>
<dbReference type="EMBL" id="KZ269996">
    <property type="protein sequence ID" value="OZC09177.1"/>
    <property type="molecule type" value="Genomic_DNA"/>
</dbReference>
<feature type="non-terminal residue" evidence="2">
    <location>
        <position position="72"/>
    </location>
</feature>
<evidence type="ECO:0000313" key="3">
    <source>
        <dbReference type="Proteomes" id="UP000242913"/>
    </source>
</evidence>
<dbReference type="GO" id="GO:0016020">
    <property type="term" value="C:membrane"/>
    <property type="evidence" value="ECO:0007669"/>
    <property type="project" value="InterPro"/>
</dbReference>
<dbReference type="SUPFAM" id="SSF81342">
    <property type="entry name" value="Transmembrane di-heme cytochromes"/>
    <property type="match status" value="1"/>
</dbReference>
<dbReference type="GO" id="GO:0022904">
    <property type="term" value="P:respiratory electron transport chain"/>
    <property type="evidence" value="ECO:0007669"/>
    <property type="project" value="InterPro"/>
</dbReference>
<feature type="transmembrane region" description="Helical" evidence="1">
    <location>
        <begin position="20"/>
        <end position="46"/>
    </location>
</feature>
<dbReference type="AlphaFoldDB" id="A0A238BV14"/>
<protein>
    <submittedName>
        <fullName evidence="2">Uncharacterized protein</fullName>
    </submittedName>
</protein>
<reference evidence="2 3" key="1">
    <citation type="submission" date="2015-12" db="EMBL/GenBank/DDBJ databases">
        <title>Draft genome of the nematode, Onchocerca flexuosa.</title>
        <authorList>
            <person name="Mitreva M."/>
        </authorList>
    </citation>
    <scope>NUCLEOTIDE SEQUENCE [LARGE SCALE GENOMIC DNA]</scope>
    <source>
        <strain evidence="2">Red Deer</strain>
    </source>
</reference>
<evidence type="ECO:0000256" key="1">
    <source>
        <dbReference type="SAM" id="Phobius"/>
    </source>
</evidence>
<gene>
    <name evidence="2" type="ORF">X798_03721</name>
</gene>
<keyword evidence="1" id="KW-1133">Transmembrane helix</keyword>
<proteinExistence type="predicted"/>